<evidence type="ECO:0000256" key="1">
    <source>
        <dbReference type="ARBA" id="ARBA00022729"/>
    </source>
</evidence>
<keyword evidence="2" id="KW-0998">Cell outer membrane</keyword>
<comment type="subcellular location">
    <subcellularLocation>
        <location evidence="2">Cell outer membrane</location>
        <topology evidence="2">Multi-pass membrane protein</topology>
    </subcellularLocation>
</comment>
<comment type="caution">
    <text evidence="4">The sequence shown here is derived from an EMBL/GenBank/DDBJ whole genome shotgun (WGS) entry which is preliminary data.</text>
</comment>
<dbReference type="RefSeq" id="WP_032953157.1">
    <property type="nucleotide sequence ID" value="NZ_JNHM01000070.1"/>
</dbReference>
<dbReference type="GO" id="GO:0009279">
    <property type="term" value="C:cell outer membrane"/>
    <property type="evidence" value="ECO:0007669"/>
    <property type="project" value="UniProtKB-SubCell"/>
</dbReference>
<protein>
    <submittedName>
        <fullName evidence="4">TonB-dependent Receptor Plug domain protein</fullName>
    </submittedName>
</protein>
<keyword evidence="4" id="KW-0675">Receptor</keyword>
<feature type="domain" description="TonB-dependent receptor plug" evidence="3">
    <location>
        <begin position="36"/>
        <end position="137"/>
    </location>
</feature>
<gene>
    <name evidence="4" type="ORF">M099_3164</name>
</gene>
<dbReference type="PANTHER" id="PTHR30069:SF29">
    <property type="entry name" value="HEMOGLOBIN AND HEMOGLOBIN-HAPTOGLOBIN-BINDING PROTEIN 1-RELATED"/>
    <property type="match status" value="1"/>
</dbReference>
<comment type="similarity">
    <text evidence="2">Belongs to the TonB-dependent receptor family.</text>
</comment>
<keyword evidence="2" id="KW-0472">Membrane</keyword>
<sequence>MASQEVSIKQNVSIILKSDTEMLDDVVVVAYGTAKKSSFTGSATAVSGEKIAKMQVSSVSKALEGAAAGVQVINTSGQPGENAKIRIRGIGSFSASSAPLYVVDGMPYDEESVNALNPADIESMSILKDAASAALYG</sequence>
<evidence type="ECO:0000313" key="4">
    <source>
        <dbReference type="EMBL" id="KDS49845.1"/>
    </source>
</evidence>
<dbReference type="EMBL" id="JNHM01000070">
    <property type="protein sequence ID" value="KDS49845.1"/>
    <property type="molecule type" value="Genomic_DNA"/>
</dbReference>
<dbReference type="InterPro" id="IPR012910">
    <property type="entry name" value="Plug_dom"/>
</dbReference>
<evidence type="ECO:0000256" key="2">
    <source>
        <dbReference type="PROSITE-ProRule" id="PRU01360"/>
    </source>
</evidence>
<dbReference type="PANTHER" id="PTHR30069">
    <property type="entry name" value="TONB-DEPENDENT OUTER MEMBRANE RECEPTOR"/>
    <property type="match status" value="1"/>
</dbReference>
<keyword evidence="2" id="KW-1134">Transmembrane beta strand</keyword>
<dbReference type="InterPro" id="IPR037066">
    <property type="entry name" value="Plug_dom_sf"/>
</dbReference>
<organism evidence="4 5">
    <name type="scientific">Phocaeicola vulgatus str. 3975 RP4</name>
    <dbReference type="NCBI Taxonomy" id="1339352"/>
    <lineage>
        <taxon>Bacteria</taxon>
        <taxon>Pseudomonadati</taxon>
        <taxon>Bacteroidota</taxon>
        <taxon>Bacteroidia</taxon>
        <taxon>Bacteroidales</taxon>
        <taxon>Bacteroidaceae</taxon>
        <taxon>Phocaeicola</taxon>
    </lineage>
</organism>
<dbReference type="GO" id="GO:0015344">
    <property type="term" value="F:siderophore uptake transmembrane transporter activity"/>
    <property type="evidence" value="ECO:0007669"/>
    <property type="project" value="TreeGrafter"/>
</dbReference>
<reference evidence="4 5" key="1">
    <citation type="submission" date="2014-04" db="EMBL/GenBank/DDBJ databases">
        <authorList>
            <person name="Sears C."/>
            <person name="Carroll K."/>
            <person name="Sack B.R."/>
            <person name="Qadri F."/>
            <person name="Myers L.L."/>
            <person name="Chung G.-T."/>
            <person name="Escheverria P."/>
            <person name="Fraser C.M."/>
            <person name="Sadzewicz L."/>
            <person name="Shefchek K.A."/>
            <person name="Tallon L."/>
            <person name="Das S.P."/>
            <person name="Daugherty S."/>
            <person name="Mongodin E.F."/>
        </authorList>
    </citation>
    <scope>NUCLEOTIDE SEQUENCE [LARGE SCALE GENOMIC DNA]</scope>
    <source>
        <strain evidence="4 5">3975 RP4</strain>
    </source>
</reference>
<proteinExistence type="inferred from homology"/>
<name>A0A069SD03_PHOVU</name>
<feature type="non-terminal residue" evidence="4">
    <location>
        <position position="137"/>
    </location>
</feature>
<keyword evidence="1" id="KW-0732">Signal</keyword>
<dbReference type="SUPFAM" id="SSF56935">
    <property type="entry name" value="Porins"/>
    <property type="match status" value="1"/>
</dbReference>
<dbReference type="Proteomes" id="UP000027661">
    <property type="component" value="Unassembled WGS sequence"/>
</dbReference>
<dbReference type="Pfam" id="PF07715">
    <property type="entry name" value="Plug"/>
    <property type="match status" value="1"/>
</dbReference>
<accession>A0A069SD03</accession>
<dbReference type="PROSITE" id="PS52016">
    <property type="entry name" value="TONB_DEPENDENT_REC_3"/>
    <property type="match status" value="1"/>
</dbReference>
<keyword evidence="2" id="KW-0813">Transport</keyword>
<dbReference type="Gene3D" id="2.170.130.10">
    <property type="entry name" value="TonB-dependent receptor, plug domain"/>
    <property type="match status" value="1"/>
</dbReference>
<evidence type="ECO:0000313" key="5">
    <source>
        <dbReference type="Proteomes" id="UP000027661"/>
    </source>
</evidence>
<dbReference type="AlphaFoldDB" id="A0A069SD03"/>
<keyword evidence="2" id="KW-0812">Transmembrane</keyword>
<evidence type="ECO:0000259" key="3">
    <source>
        <dbReference type="Pfam" id="PF07715"/>
    </source>
</evidence>
<dbReference type="InterPro" id="IPR039426">
    <property type="entry name" value="TonB-dep_rcpt-like"/>
</dbReference>
<dbReference type="GO" id="GO:0044718">
    <property type="term" value="P:siderophore transmembrane transport"/>
    <property type="evidence" value="ECO:0007669"/>
    <property type="project" value="TreeGrafter"/>
</dbReference>